<evidence type="ECO:0000313" key="2">
    <source>
        <dbReference type="EMBL" id="ODQ57817.1"/>
    </source>
</evidence>
<keyword evidence="3" id="KW-1185">Reference proteome</keyword>
<dbReference type="STRING" id="683960.A0A1E3NZ03"/>
<dbReference type="AlphaFoldDB" id="A0A1E3NZ03"/>
<feature type="region of interest" description="Disordered" evidence="1">
    <location>
        <begin position="1"/>
        <end position="154"/>
    </location>
</feature>
<evidence type="ECO:0000313" key="3">
    <source>
        <dbReference type="Proteomes" id="UP000094112"/>
    </source>
</evidence>
<dbReference type="OrthoDB" id="4026704at2759"/>
<dbReference type="RefSeq" id="XP_019037024.1">
    <property type="nucleotide sequence ID" value="XM_019185182.1"/>
</dbReference>
<reference evidence="2 3" key="1">
    <citation type="journal article" date="2016" name="Proc. Natl. Acad. Sci. U.S.A.">
        <title>Comparative genomics of biotechnologically important yeasts.</title>
        <authorList>
            <person name="Riley R."/>
            <person name="Haridas S."/>
            <person name="Wolfe K.H."/>
            <person name="Lopes M.R."/>
            <person name="Hittinger C.T."/>
            <person name="Goeker M."/>
            <person name="Salamov A.A."/>
            <person name="Wisecaver J.H."/>
            <person name="Long T.M."/>
            <person name="Calvey C.H."/>
            <person name="Aerts A.L."/>
            <person name="Barry K.W."/>
            <person name="Choi C."/>
            <person name="Clum A."/>
            <person name="Coughlan A.Y."/>
            <person name="Deshpande S."/>
            <person name="Douglass A.P."/>
            <person name="Hanson S.J."/>
            <person name="Klenk H.-P."/>
            <person name="LaButti K.M."/>
            <person name="Lapidus A."/>
            <person name="Lindquist E.A."/>
            <person name="Lipzen A.M."/>
            <person name="Meier-Kolthoff J.P."/>
            <person name="Ohm R.A."/>
            <person name="Otillar R.P."/>
            <person name="Pangilinan J.L."/>
            <person name="Peng Y."/>
            <person name="Rokas A."/>
            <person name="Rosa C.A."/>
            <person name="Scheuner C."/>
            <person name="Sibirny A.A."/>
            <person name="Slot J.C."/>
            <person name="Stielow J.B."/>
            <person name="Sun H."/>
            <person name="Kurtzman C.P."/>
            <person name="Blackwell M."/>
            <person name="Grigoriev I.V."/>
            <person name="Jeffries T.W."/>
        </authorList>
    </citation>
    <scope>NUCLEOTIDE SEQUENCE [LARGE SCALE GENOMIC DNA]</scope>
    <source>
        <strain evidence="3">ATCC 58044 / CBS 1984 / NCYC 433 / NRRL Y-366-8</strain>
    </source>
</reference>
<evidence type="ECO:0000256" key="1">
    <source>
        <dbReference type="SAM" id="MobiDB-lite"/>
    </source>
</evidence>
<feature type="compositionally biased region" description="Low complexity" evidence="1">
    <location>
        <begin position="44"/>
        <end position="89"/>
    </location>
</feature>
<proteinExistence type="predicted"/>
<feature type="region of interest" description="Disordered" evidence="1">
    <location>
        <begin position="197"/>
        <end position="246"/>
    </location>
</feature>
<protein>
    <submittedName>
        <fullName evidence="2">Uncharacterized protein</fullName>
    </submittedName>
</protein>
<name>A0A1E3NZ03_WICAA</name>
<dbReference type="Proteomes" id="UP000094112">
    <property type="component" value="Unassembled WGS sequence"/>
</dbReference>
<feature type="compositionally biased region" description="Polar residues" evidence="1">
    <location>
        <begin position="321"/>
        <end position="352"/>
    </location>
</feature>
<feature type="compositionally biased region" description="Polar residues" evidence="1">
    <location>
        <begin position="139"/>
        <end position="149"/>
    </location>
</feature>
<feature type="region of interest" description="Disordered" evidence="1">
    <location>
        <begin position="321"/>
        <end position="389"/>
    </location>
</feature>
<feature type="compositionally biased region" description="Polar residues" evidence="1">
    <location>
        <begin position="377"/>
        <end position="389"/>
    </location>
</feature>
<gene>
    <name evidence="2" type="ORF">WICANDRAFT_81146</name>
</gene>
<feature type="region of interest" description="Disordered" evidence="1">
    <location>
        <begin position="283"/>
        <end position="308"/>
    </location>
</feature>
<organism evidence="2 3">
    <name type="scientific">Wickerhamomyces anomalus (strain ATCC 58044 / CBS 1984 / NCYC 433 / NRRL Y-366-8)</name>
    <name type="common">Yeast</name>
    <name type="synonym">Hansenula anomala</name>
    <dbReference type="NCBI Taxonomy" id="683960"/>
    <lineage>
        <taxon>Eukaryota</taxon>
        <taxon>Fungi</taxon>
        <taxon>Dikarya</taxon>
        <taxon>Ascomycota</taxon>
        <taxon>Saccharomycotina</taxon>
        <taxon>Saccharomycetes</taxon>
        <taxon>Phaffomycetales</taxon>
        <taxon>Wickerhamomycetaceae</taxon>
        <taxon>Wickerhamomyces</taxon>
    </lineage>
</organism>
<accession>A0A1E3NZ03</accession>
<dbReference type="GeneID" id="30202428"/>
<feature type="compositionally biased region" description="Polar residues" evidence="1">
    <location>
        <begin position="29"/>
        <end position="43"/>
    </location>
</feature>
<feature type="compositionally biased region" description="Low complexity" evidence="1">
    <location>
        <begin position="121"/>
        <end position="138"/>
    </location>
</feature>
<feature type="compositionally biased region" description="Polar residues" evidence="1">
    <location>
        <begin position="204"/>
        <end position="221"/>
    </location>
</feature>
<dbReference type="EMBL" id="KV454213">
    <property type="protein sequence ID" value="ODQ57817.1"/>
    <property type="molecule type" value="Genomic_DNA"/>
</dbReference>
<feature type="compositionally biased region" description="Low complexity" evidence="1">
    <location>
        <begin position="285"/>
        <end position="301"/>
    </location>
</feature>
<sequence>MSDHMNVPSDFTDNITISPPLDQKLEENSPISKDNSNSAKTIPSNQSTANATYASSNANSPASESLLRSKTNSTTSTTSSSNSINLSRTNRSKSINQQHVDSIPRGRQHIKIPNMNTHNARSPLRSSNSTRLSTSRTPQNSLYPQSQRRGSIASIGDTSDFSTNLGMPYTLNMNGSSSTLNNVPTTATSAAAVNRIPPPPGPLSTASSPRNSFSSTFNSASIGDGSFSHRRYSDNSATSRKPSTEEVFDLMEREQDAIVLKLMREIQQLKEDNRALRQTINQLTSPISASHSRSQSRSSLDSSRRRNSSLYTDDELISVSSSISNTPRSTHTNLAVPVTSSRKPSMNLSSAINSNQNDNINHNHHNKSNSNPENFDSFRSNSSTINMNE</sequence>